<proteinExistence type="predicted"/>
<evidence type="ECO:0000313" key="1">
    <source>
        <dbReference type="EMBL" id="SCB68872.1"/>
    </source>
</evidence>
<gene>
    <name evidence="1" type="ORF">BWGO95_03019</name>
</gene>
<dbReference type="EMBL" id="FMAK01000034">
    <property type="protein sequence ID" value="SCB68872.1"/>
    <property type="molecule type" value="Genomic_DNA"/>
</dbReference>
<reference evidence="1 2" key="1">
    <citation type="submission" date="2016-08" db="EMBL/GenBank/DDBJ databases">
        <authorList>
            <person name="Seilhamer J.J."/>
        </authorList>
    </citation>
    <scope>NUCLEOTIDE SEQUENCE [LARGE SCALE GENOMIC DNA]</scope>
    <source>
        <strain evidence="1 2">SDA_GO95</strain>
    </source>
</reference>
<name>A0A1G4ESD3_BACMY</name>
<dbReference type="AlphaFoldDB" id="A0A1G4ESD3"/>
<protein>
    <submittedName>
        <fullName evidence="1">Uncharacterized protein</fullName>
    </submittedName>
</protein>
<sequence length="37" mass="4398">MPKTYLWQSNGMRTMVLSSVQKDMILEIKETNLAFHR</sequence>
<organism evidence="1 2">
    <name type="scientific">Bacillus mycoides</name>
    <dbReference type="NCBI Taxonomy" id="1405"/>
    <lineage>
        <taxon>Bacteria</taxon>
        <taxon>Bacillati</taxon>
        <taxon>Bacillota</taxon>
        <taxon>Bacilli</taxon>
        <taxon>Bacillales</taxon>
        <taxon>Bacillaceae</taxon>
        <taxon>Bacillus</taxon>
        <taxon>Bacillus cereus group</taxon>
    </lineage>
</organism>
<evidence type="ECO:0000313" key="2">
    <source>
        <dbReference type="Proteomes" id="UP000195696"/>
    </source>
</evidence>
<dbReference type="Proteomes" id="UP000195696">
    <property type="component" value="Unassembled WGS sequence"/>
</dbReference>
<accession>A0A1G4ESD3</accession>